<dbReference type="Proteomes" id="UP000805193">
    <property type="component" value="Unassembled WGS sequence"/>
</dbReference>
<proteinExistence type="predicted"/>
<keyword evidence="2" id="KW-1185">Reference proteome</keyword>
<evidence type="ECO:0000313" key="2">
    <source>
        <dbReference type="Proteomes" id="UP000805193"/>
    </source>
</evidence>
<name>A0AC60Q2D0_IXOPE</name>
<dbReference type="EMBL" id="JABSTQ010009599">
    <property type="protein sequence ID" value="KAG0427707.1"/>
    <property type="molecule type" value="Genomic_DNA"/>
</dbReference>
<accession>A0AC60Q2D0</accession>
<protein>
    <submittedName>
        <fullName evidence="1">Uncharacterized protein</fullName>
    </submittedName>
</protein>
<organism evidence="1 2">
    <name type="scientific">Ixodes persulcatus</name>
    <name type="common">Taiga tick</name>
    <dbReference type="NCBI Taxonomy" id="34615"/>
    <lineage>
        <taxon>Eukaryota</taxon>
        <taxon>Metazoa</taxon>
        <taxon>Ecdysozoa</taxon>
        <taxon>Arthropoda</taxon>
        <taxon>Chelicerata</taxon>
        <taxon>Arachnida</taxon>
        <taxon>Acari</taxon>
        <taxon>Parasitiformes</taxon>
        <taxon>Ixodida</taxon>
        <taxon>Ixodoidea</taxon>
        <taxon>Ixodidae</taxon>
        <taxon>Ixodinae</taxon>
        <taxon>Ixodes</taxon>
    </lineage>
</organism>
<comment type="caution">
    <text evidence="1">The sequence shown here is derived from an EMBL/GenBank/DDBJ whole genome shotgun (WGS) entry which is preliminary data.</text>
</comment>
<sequence>MTGCCAFGCNNRHSVNSDGKKFFKSFSIPSGKHDKARRKDAQLLLLGGLRIGVAAQVEDVFKEAGINAWLFSIDQNMASEMGSAPEINKRYLI</sequence>
<gene>
    <name evidence="1" type="ORF">HPB47_025259</name>
</gene>
<evidence type="ECO:0000313" key="1">
    <source>
        <dbReference type="EMBL" id="KAG0427707.1"/>
    </source>
</evidence>
<reference evidence="1 2" key="1">
    <citation type="journal article" date="2020" name="Cell">
        <title>Large-Scale Comparative Analyses of Tick Genomes Elucidate Their Genetic Diversity and Vector Capacities.</title>
        <authorList>
            <consortium name="Tick Genome and Microbiome Consortium (TIGMIC)"/>
            <person name="Jia N."/>
            <person name="Wang J."/>
            <person name="Shi W."/>
            <person name="Du L."/>
            <person name="Sun Y."/>
            <person name="Zhan W."/>
            <person name="Jiang J.F."/>
            <person name="Wang Q."/>
            <person name="Zhang B."/>
            <person name="Ji P."/>
            <person name="Bell-Sakyi L."/>
            <person name="Cui X.M."/>
            <person name="Yuan T.T."/>
            <person name="Jiang B.G."/>
            <person name="Yang W.F."/>
            <person name="Lam T.T."/>
            <person name="Chang Q.C."/>
            <person name="Ding S.J."/>
            <person name="Wang X.J."/>
            <person name="Zhu J.G."/>
            <person name="Ruan X.D."/>
            <person name="Zhao L."/>
            <person name="Wei J.T."/>
            <person name="Ye R.Z."/>
            <person name="Que T.C."/>
            <person name="Du C.H."/>
            <person name="Zhou Y.H."/>
            <person name="Cheng J.X."/>
            <person name="Dai P.F."/>
            <person name="Guo W.B."/>
            <person name="Han X.H."/>
            <person name="Huang E.J."/>
            <person name="Li L.F."/>
            <person name="Wei W."/>
            <person name="Gao Y.C."/>
            <person name="Liu J.Z."/>
            <person name="Shao H.Z."/>
            <person name="Wang X."/>
            <person name="Wang C.C."/>
            <person name="Yang T.C."/>
            <person name="Huo Q.B."/>
            <person name="Li W."/>
            <person name="Chen H.Y."/>
            <person name="Chen S.E."/>
            <person name="Zhou L.G."/>
            <person name="Ni X.B."/>
            <person name="Tian J.H."/>
            <person name="Sheng Y."/>
            <person name="Liu T."/>
            <person name="Pan Y.S."/>
            <person name="Xia L.Y."/>
            <person name="Li J."/>
            <person name="Zhao F."/>
            <person name="Cao W.C."/>
        </authorList>
    </citation>
    <scope>NUCLEOTIDE SEQUENCE [LARGE SCALE GENOMIC DNA]</scope>
    <source>
        <strain evidence="1">Iper-2018</strain>
    </source>
</reference>